<feature type="transmembrane region" description="Helical" evidence="2">
    <location>
        <begin position="285"/>
        <end position="308"/>
    </location>
</feature>
<keyword evidence="2" id="KW-0812">Transmembrane</keyword>
<evidence type="ECO:0000256" key="3">
    <source>
        <dbReference type="SAM" id="SignalP"/>
    </source>
</evidence>
<feature type="compositionally biased region" description="Gly residues" evidence="1">
    <location>
        <begin position="400"/>
        <end position="413"/>
    </location>
</feature>
<feature type="compositionally biased region" description="Low complexity" evidence="1">
    <location>
        <begin position="444"/>
        <end position="456"/>
    </location>
</feature>
<keyword evidence="2" id="KW-1133">Transmembrane helix</keyword>
<dbReference type="EMBL" id="JAAKZX010000001">
    <property type="protein sequence ID" value="NGO40621.1"/>
    <property type="molecule type" value="Genomic_DNA"/>
</dbReference>
<keyword evidence="3" id="KW-0732">Signal</keyword>
<feature type="transmembrane region" description="Helical" evidence="2">
    <location>
        <begin position="231"/>
        <end position="253"/>
    </location>
</feature>
<evidence type="ECO:0000256" key="1">
    <source>
        <dbReference type="SAM" id="MobiDB-lite"/>
    </source>
</evidence>
<evidence type="ECO:0000313" key="5">
    <source>
        <dbReference type="Proteomes" id="UP001518140"/>
    </source>
</evidence>
<accession>A0ABX0DN93</accession>
<dbReference type="RefSeq" id="WP_165337309.1">
    <property type="nucleotide sequence ID" value="NZ_JAAKZX010000001.1"/>
</dbReference>
<feature type="chain" id="PRO_5045971147" description="PE-PGRS family protein" evidence="3">
    <location>
        <begin position="23"/>
        <end position="507"/>
    </location>
</feature>
<evidence type="ECO:0000256" key="2">
    <source>
        <dbReference type="SAM" id="Phobius"/>
    </source>
</evidence>
<protein>
    <recommendedName>
        <fullName evidence="6">PE-PGRS family protein</fullName>
    </recommendedName>
</protein>
<dbReference type="Proteomes" id="UP001518140">
    <property type="component" value="Unassembled WGS sequence"/>
</dbReference>
<feature type="transmembrane region" description="Helical" evidence="2">
    <location>
        <begin position="175"/>
        <end position="195"/>
    </location>
</feature>
<comment type="caution">
    <text evidence="4">The sequence shown here is derived from an EMBL/GenBank/DDBJ whole genome shotgun (WGS) entry which is preliminary data.</text>
</comment>
<keyword evidence="5" id="KW-1185">Reference proteome</keyword>
<keyword evidence="2" id="KW-0472">Membrane</keyword>
<evidence type="ECO:0000313" key="4">
    <source>
        <dbReference type="EMBL" id="NGO40621.1"/>
    </source>
</evidence>
<feature type="compositionally biased region" description="Low complexity" evidence="1">
    <location>
        <begin position="414"/>
        <end position="437"/>
    </location>
</feature>
<feature type="transmembrane region" description="Helical" evidence="2">
    <location>
        <begin position="134"/>
        <end position="154"/>
    </location>
</feature>
<proteinExistence type="predicted"/>
<sequence length="507" mass="49542">MRRRLAALLLALVAVFGVSVSAPQPAAADGIIGNGIEGACRVATGPILGTIIGGGGKKPGAPGSINGMNLCDKVGDAGEKKIKEAWKNVWDSVLGDVVNAAADVVKWVLKKVLTVALLGPSMDLEGTGLWGGEATLAGMLVWLGLVIAAAGMIWQLGKMAVTGQAKHFGRAMVGWVENTLLSVLGVSMFALLLTAGDAMTTGLVDATFDDDGRAYEQIVAVMVPKAISNPITLLCIVAVLLLIGFIQLVLIFLRQSAIPIICLLLPVAGGGRTGGDATRQWAPKLITSGLVIVAYKPILAIIICVGFAEFGHSQTLAEWLRGCATLVLAILAPGPLTRIFAPFGAAVGGGLAAGGAGAALSAAAGYMGGGKGGDGGSGGAEEPTSAVKHAQYVEQERGRQGGPSGGSEDGSAGGDAQAQAARNEAGARVPGQAADGEAAGGAAGANTAGAGASGAQAAGGAGTAGAAGASGAGAAAGPVGVGIQVLDGVNDGIQGAAGQIGNGGNSQ</sequence>
<feature type="region of interest" description="Disordered" evidence="1">
    <location>
        <begin position="395"/>
        <end position="474"/>
    </location>
</feature>
<feature type="compositionally biased region" description="Gly residues" evidence="1">
    <location>
        <begin position="457"/>
        <end position="471"/>
    </location>
</feature>
<evidence type="ECO:0008006" key="6">
    <source>
        <dbReference type="Google" id="ProtNLM"/>
    </source>
</evidence>
<name>A0ABX0DN93_9ACTN</name>
<feature type="signal peptide" evidence="3">
    <location>
        <begin position="1"/>
        <end position="22"/>
    </location>
</feature>
<reference evidence="4 5" key="1">
    <citation type="submission" date="2020-02" db="EMBL/GenBank/DDBJ databases">
        <title>Whole-genome analyses of novel actinobacteria.</title>
        <authorList>
            <person name="Sahin N."/>
            <person name="Tokatli A."/>
        </authorList>
    </citation>
    <scope>NUCLEOTIDE SEQUENCE [LARGE SCALE GENOMIC DNA]</scope>
    <source>
        <strain evidence="4 5">YC419</strain>
    </source>
</reference>
<organism evidence="4 5">
    <name type="scientific">Streptomyces ureilyticus</name>
    <dbReference type="NCBI Taxonomy" id="1775131"/>
    <lineage>
        <taxon>Bacteria</taxon>
        <taxon>Bacillati</taxon>
        <taxon>Actinomycetota</taxon>
        <taxon>Actinomycetes</taxon>
        <taxon>Kitasatosporales</taxon>
        <taxon>Streptomycetaceae</taxon>
        <taxon>Streptomyces</taxon>
    </lineage>
</organism>
<gene>
    <name evidence="4" type="ORF">G6048_00115</name>
</gene>